<name>A0A6A6XXD4_9PLEO</name>
<reference evidence="1" key="1">
    <citation type="journal article" date="2020" name="Stud. Mycol.">
        <title>101 Dothideomycetes genomes: a test case for predicting lifestyles and emergence of pathogens.</title>
        <authorList>
            <person name="Haridas S."/>
            <person name="Albert R."/>
            <person name="Binder M."/>
            <person name="Bloem J."/>
            <person name="Labutti K."/>
            <person name="Salamov A."/>
            <person name="Andreopoulos B."/>
            <person name="Baker S."/>
            <person name="Barry K."/>
            <person name="Bills G."/>
            <person name="Bluhm B."/>
            <person name="Cannon C."/>
            <person name="Castanera R."/>
            <person name="Culley D."/>
            <person name="Daum C."/>
            <person name="Ezra D."/>
            <person name="Gonzalez J."/>
            <person name="Henrissat B."/>
            <person name="Kuo A."/>
            <person name="Liang C."/>
            <person name="Lipzen A."/>
            <person name="Lutzoni F."/>
            <person name="Magnuson J."/>
            <person name="Mondo S."/>
            <person name="Nolan M."/>
            <person name="Ohm R."/>
            <person name="Pangilinan J."/>
            <person name="Park H.-J."/>
            <person name="Ramirez L."/>
            <person name="Alfaro M."/>
            <person name="Sun H."/>
            <person name="Tritt A."/>
            <person name="Yoshinaga Y."/>
            <person name="Zwiers L.-H."/>
            <person name="Turgeon B."/>
            <person name="Goodwin S."/>
            <person name="Spatafora J."/>
            <person name="Crous P."/>
            <person name="Grigoriev I."/>
        </authorList>
    </citation>
    <scope>NUCLEOTIDE SEQUENCE</scope>
    <source>
        <strain evidence="1">CBS 109.77</strain>
    </source>
</reference>
<proteinExistence type="predicted"/>
<dbReference type="Proteomes" id="UP000799757">
    <property type="component" value="Unassembled WGS sequence"/>
</dbReference>
<feature type="non-terminal residue" evidence="1">
    <location>
        <position position="1"/>
    </location>
</feature>
<dbReference type="AlphaFoldDB" id="A0A6A6XXD4"/>
<dbReference type="OrthoDB" id="5243686at2759"/>
<gene>
    <name evidence="1" type="ORF">K505DRAFT_228883</name>
</gene>
<organism evidence="1 2">
    <name type="scientific">Melanomma pulvis-pyrius CBS 109.77</name>
    <dbReference type="NCBI Taxonomy" id="1314802"/>
    <lineage>
        <taxon>Eukaryota</taxon>
        <taxon>Fungi</taxon>
        <taxon>Dikarya</taxon>
        <taxon>Ascomycota</taxon>
        <taxon>Pezizomycotina</taxon>
        <taxon>Dothideomycetes</taxon>
        <taxon>Pleosporomycetidae</taxon>
        <taxon>Pleosporales</taxon>
        <taxon>Melanommataceae</taxon>
        <taxon>Melanomma</taxon>
    </lineage>
</organism>
<dbReference type="EMBL" id="MU001748">
    <property type="protein sequence ID" value="KAF2800404.1"/>
    <property type="molecule type" value="Genomic_DNA"/>
</dbReference>
<evidence type="ECO:0000313" key="1">
    <source>
        <dbReference type="EMBL" id="KAF2800404.1"/>
    </source>
</evidence>
<keyword evidence="2" id="KW-1185">Reference proteome</keyword>
<accession>A0A6A6XXD4</accession>
<sequence>PPYIFKIDEIEEDPNTASHVDNLGNWTPSTDVGANHRVPGGISGRLWYCNRQRIFEVPQLPQGAYRHKRFSVYYGGGYGFWVLRGDATEPPGGEVWLPLRFDHSNVDYSSFLTNAGQNPTLRVQRNDQHWPNMLLPDIYHASVRTDAQVYGGLTGELPIFLALLAFSLPREFLPNTLPNLFTGGAWLVHGYQNSPMLGTNQRGVIVTVYTCPTTWAGGSTSADLEEYEQGHLGKYYN</sequence>
<evidence type="ECO:0000313" key="2">
    <source>
        <dbReference type="Proteomes" id="UP000799757"/>
    </source>
</evidence>
<protein>
    <submittedName>
        <fullName evidence="1">Uncharacterized protein</fullName>
    </submittedName>
</protein>